<dbReference type="Proteomes" id="UP000215828">
    <property type="component" value="Unassembled WGS sequence"/>
</dbReference>
<protein>
    <submittedName>
        <fullName evidence="4">Restriction endonuclease</fullName>
    </submittedName>
</protein>
<reference evidence="5 6" key="3">
    <citation type="submission" date="2017-09" db="EMBL/GenBank/DDBJ databases">
        <title>Tripartite evolution among Lactobacillus johnsonii, Lactobacillus taiwanensis, Lactobacillus reuteri and their rodent host.</title>
        <authorList>
            <person name="Wang T."/>
            <person name="Knowles S."/>
            <person name="Cheng C."/>
        </authorList>
    </citation>
    <scope>NUCLEOTIDE SEQUENCE [LARGE SCALE GENOMIC DNA]</scope>
    <source>
        <strain evidence="4 5">609q</strain>
        <strain evidence="3 6">609u</strain>
    </source>
</reference>
<organism evidence="4 5">
    <name type="scientific">Lactobacillus taiwanensis</name>
    <dbReference type="NCBI Taxonomy" id="508451"/>
    <lineage>
        <taxon>Bacteria</taxon>
        <taxon>Bacillati</taxon>
        <taxon>Bacillota</taxon>
        <taxon>Bacilli</taxon>
        <taxon>Lactobacillales</taxon>
        <taxon>Lactobacillaceae</taxon>
        <taxon>Lactobacillus</taxon>
    </lineage>
</organism>
<feature type="domain" description="HNH nuclease" evidence="2">
    <location>
        <begin position="152"/>
        <end position="201"/>
    </location>
</feature>
<keyword evidence="4" id="KW-0378">Hydrolase</keyword>
<dbReference type="AlphaFoldDB" id="A0A256LGB2"/>
<evidence type="ECO:0000256" key="1">
    <source>
        <dbReference type="SAM" id="Coils"/>
    </source>
</evidence>
<dbReference type="SMART" id="SM00507">
    <property type="entry name" value="HNHc"/>
    <property type="match status" value="1"/>
</dbReference>
<evidence type="ECO:0000313" key="6">
    <source>
        <dbReference type="Proteomes" id="UP000216316"/>
    </source>
</evidence>
<evidence type="ECO:0000313" key="4">
    <source>
        <dbReference type="EMBL" id="OYR91522.1"/>
    </source>
</evidence>
<reference evidence="4 5" key="1">
    <citation type="submission" date="2017-04" db="EMBL/GenBank/DDBJ databases">
        <authorList>
            <person name="Afonso C.L."/>
            <person name="Miller P.J."/>
            <person name="Scott M.A."/>
            <person name="Spackman E."/>
            <person name="Goraichik I."/>
            <person name="Dimitrov K.M."/>
            <person name="Suarez D.L."/>
            <person name="Swayne D.E."/>
        </authorList>
    </citation>
    <scope>NUCLEOTIDE SEQUENCE [LARGE SCALE GENOMIC DNA]</scope>
    <source>
        <strain evidence="4 5">609q</strain>
    </source>
</reference>
<dbReference type="GO" id="GO:0008270">
    <property type="term" value="F:zinc ion binding"/>
    <property type="evidence" value="ECO:0007669"/>
    <property type="project" value="InterPro"/>
</dbReference>
<dbReference type="EMBL" id="NGNV01000022">
    <property type="protein sequence ID" value="OYR88049.1"/>
    <property type="molecule type" value="Genomic_DNA"/>
</dbReference>
<evidence type="ECO:0000313" key="5">
    <source>
        <dbReference type="Proteomes" id="UP000215828"/>
    </source>
</evidence>
<dbReference type="InterPro" id="IPR003615">
    <property type="entry name" value="HNH_nuc"/>
</dbReference>
<dbReference type="Pfam" id="PF01844">
    <property type="entry name" value="HNH"/>
    <property type="match status" value="1"/>
</dbReference>
<dbReference type="Proteomes" id="UP000216316">
    <property type="component" value="Unassembled WGS sequence"/>
</dbReference>
<accession>A0A256LGB2</accession>
<evidence type="ECO:0000313" key="3">
    <source>
        <dbReference type="EMBL" id="OYR88049.1"/>
    </source>
</evidence>
<dbReference type="CDD" id="cd00085">
    <property type="entry name" value="HNHc"/>
    <property type="match status" value="1"/>
</dbReference>
<feature type="coiled-coil region" evidence="1">
    <location>
        <begin position="211"/>
        <end position="288"/>
    </location>
</feature>
<dbReference type="GO" id="GO:0003676">
    <property type="term" value="F:nucleic acid binding"/>
    <property type="evidence" value="ECO:0007669"/>
    <property type="project" value="InterPro"/>
</dbReference>
<dbReference type="InterPro" id="IPR002711">
    <property type="entry name" value="HNH"/>
</dbReference>
<dbReference type="EMBL" id="NGNX01000022">
    <property type="protein sequence ID" value="OYR91522.1"/>
    <property type="molecule type" value="Genomic_DNA"/>
</dbReference>
<dbReference type="RefSeq" id="WP_057718392.1">
    <property type="nucleotide sequence ID" value="NZ_CAPUAI010000012.1"/>
</dbReference>
<dbReference type="GO" id="GO:0004519">
    <property type="term" value="F:endonuclease activity"/>
    <property type="evidence" value="ECO:0007669"/>
    <property type="project" value="UniProtKB-KW"/>
</dbReference>
<keyword evidence="1" id="KW-0175">Coiled coil</keyword>
<keyword evidence="4" id="KW-0540">Nuclease</keyword>
<gene>
    <name evidence="3" type="ORF">CBF53_05955</name>
    <name evidence="4" type="ORF">CBF70_06645</name>
</gene>
<keyword evidence="6" id="KW-1185">Reference proteome</keyword>
<keyword evidence="4" id="KW-0255">Endonuclease</keyword>
<name>A0A256LGB2_9LACO</name>
<reference evidence="3 6" key="2">
    <citation type="submission" date="2017-05" db="EMBL/GenBank/DDBJ databases">
        <authorList>
            <person name="Lin X.B."/>
            <person name="Stothard P."/>
            <person name="Tasseva G."/>
            <person name="Walter J."/>
        </authorList>
    </citation>
    <scope>NUCLEOTIDE SEQUENCE [LARGE SCALE GENOMIC DNA]</scope>
    <source>
        <strain evidence="3 6">609u</strain>
    </source>
</reference>
<dbReference type="Gene3D" id="1.10.30.50">
    <property type="match status" value="1"/>
</dbReference>
<sequence>MKLQCASCGLRLDSLHFKQEGLMNPKLTSICDICLDRSLEAEDYENLVIENISQVMLYGFVGKKSTPEIDLDTGNHYLVKNENRKQYESFIQDYDGNEVALQQISRTEFNHAIIKSEDGKIDYVPNSNVDFAINMKSMGIEVDFSLNEVDFVDRERIRHKYNYRCQYCGRRGTSVDHKNPVSLSHNNSFDNLILSCSECNRIKSNMPYVLFTKLNDQLSTVNRKLVKYEDALANLKEEFQQAKRDLAGKVHLKGVINDPELNAIRKQNKKLQDAIDSLQSDYNALRNERKTYFDVGWKLEKEQKNSEII</sequence>
<comment type="caution">
    <text evidence="4">The sequence shown here is derived from an EMBL/GenBank/DDBJ whole genome shotgun (WGS) entry which is preliminary data.</text>
</comment>
<evidence type="ECO:0000259" key="2">
    <source>
        <dbReference type="SMART" id="SM00507"/>
    </source>
</evidence>
<proteinExistence type="predicted"/>